<dbReference type="PANTHER" id="PTHR12486:SF4">
    <property type="entry name" value="APRATAXIN"/>
    <property type="match status" value="1"/>
</dbReference>
<evidence type="ECO:0000313" key="3">
    <source>
        <dbReference type="EMBL" id="KZP20762.1"/>
    </source>
</evidence>
<dbReference type="GO" id="GO:0003697">
    <property type="term" value="F:single-stranded DNA binding"/>
    <property type="evidence" value="ECO:0007669"/>
    <property type="project" value="TreeGrafter"/>
</dbReference>
<dbReference type="InterPro" id="IPR036265">
    <property type="entry name" value="HIT-like_sf"/>
</dbReference>
<feature type="domain" description="Aprataxin C2HE/C2H2/C2HC zinc finger" evidence="2">
    <location>
        <begin position="145"/>
        <end position="210"/>
    </location>
</feature>
<dbReference type="OrthoDB" id="3512845at2759"/>
<keyword evidence="4" id="KW-1185">Reference proteome</keyword>
<dbReference type="GO" id="GO:0030983">
    <property type="term" value="F:mismatched DNA binding"/>
    <property type="evidence" value="ECO:0007669"/>
    <property type="project" value="TreeGrafter"/>
</dbReference>
<evidence type="ECO:0000256" key="1">
    <source>
        <dbReference type="SAM" id="MobiDB-lite"/>
    </source>
</evidence>
<dbReference type="Pfam" id="PF16278">
    <property type="entry name" value="zf-C2HE"/>
    <property type="match status" value="1"/>
</dbReference>
<accession>A0A166JE25</accession>
<dbReference type="Proteomes" id="UP000076532">
    <property type="component" value="Unassembled WGS sequence"/>
</dbReference>
<dbReference type="STRING" id="436010.A0A166JE25"/>
<dbReference type="SUPFAM" id="SSF54197">
    <property type="entry name" value="HIT-like"/>
    <property type="match status" value="1"/>
</dbReference>
<reference evidence="3 4" key="1">
    <citation type="journal article" date="2016" name="Mol. Biol. Evol.">
        <title>Comparative Genomics of Early-Diverging Mushroom-Forming Fungi Provides Insights into the Origins of Lignocellulose Decay Capabilities.</title>
        <authorList>
            <person name="Nagy L.G."/>
            <person name="Riley R."/>
            <person name="Tritt A."/>
            <person name="Adam C."/>
            <person name="Daum C."/>
            <person name="Floudas D."/>
            <person name="Sun H."/>
            <person name="Yadav J.S."/>
            <person name="Pangilinan J."/>
            <person name="Larsson K.H."/>
            <person name="Matsuura K."/>
            <person name="Barry K."/>
            <person name="Labutti K."/>
            <person name="Kuo R."/>
            <person name="Ohm R.A."/>
            <person name="Bhattacharya S.S."/>
            <person name="Shirouzu T."/>
            <person name="Yoshinaga Y."/>
            <person name="Martin F.M."/>
            <person name="Grigoriev I.V."/>
            <person name="Hibbett D.S."/>
        </authorList>
    </citation>
    <scope>NUCLEOTIDE SEQUENCE [LARGE SCALE GENOMIC DNA]</scope>
    <source>
        <strain evidence="3 4">CBS 109695</strain>
    </source>
</reference>
<proteinExistence type="predicted"/>
<feature type="region of interest" description="Disordered" evidence="1">
    <location>
        <begin position="211"/>
        <end position="252"/>
    </location>
</feature>
<evidence type="ECO:0000259" key="2">
    <source>
        <dbReference type="Pfam" id="PF16278"/>
    </source>
</evidence>
<dbReference type="GO" id="GO:0033699">
    <property type="term" value="F:DNA 5'-adenosine monophosphate hydrolase activity"/>
    <property type="evidence" value="ECO:0007669"/>
    <property type="project" value="TreeGrafter"/>
</dbReference>
<protein>
    <submittedName>
        <fullName evidence="3">HIT-like protein</fullName>
    </submittedName>
</protein>
<dbReference type="GO" id="GO:0003725">
    <property type="term" value="F:double-stranded RNA binding"/>
    <property type="evidence" value="ECO:0007669"/>
    <property type="project" value="TreeGrafter"/>
</dbReference>
<dbReference type="AlphaFoldDB" id="A0A166JE25"/>
<name>A0A166JE25_9AGAM</name>
<evidence type="ECO:0000313" key="4">
    <source>
        <dbReference type="Proteomes" id="UP000076532"/>
    </source>
</evidence>
<dbReference type="GO" id="GO:0000012">
    <property type="term" value="P:single strand break repair"/>
    <property type="evidence" value="ECO:0007669"/>
    <property type="project" value="TreeGrafter"/>
</dbReference>
<dbReference type="GO" id="GO:0005634">
    <property type="term" value="C:nucleus"/>
    <property type="evidence" value="ECO:0007669"/>
    <property type="project" value="TreeGrafter"/>
</dbReference>
<sequence length="252" mass="29060">MSNLTILRSYAQKAHPETLPPSVLLGFSDKTLTIFDAYPKSVFHFLILPRIRPPLTVFDLASLRTLLKADKAHARSVLDALSEEAEKTKRLIREEMGKRYGYEWDIWTGFHAVPSMEHLHLHVLSADLCSPSMRHKKHYNSFHPTRGFFLPLEDVRGWFDAEPSYLETMRELKKSAYEPLLKEDLACWRCGAAMKNMPTLKAHLQEEWEKEEKAQKAKLQRKRKREEVPEDAAEKKSRLSTAALPCGESDTV</sequence>
<organism evidence="3 4">
    <name type="scientific">Athelia psychrophila</name>
    <dbReference type="NCBI Taxonomy" id="1759441"/>
    <lineage>
        <taxon>Eukaryota</taxon>
        <taxon>Fungi</taxon>
        <taxon>Dikarya</taxon>
        <taxon>Basidiomycota</taxon>
        <taxon>Agaricomycotina</taxon>
        <taxon>Agaricomycetes</taxon>
        <taxon>Agaricomycetidae</taxon>
        <taxon>Atheliales</taxon>
        <taxon>Atheliaceae</taxon>
        <taxon>Athelia</taxon>
    </lineage>
</organism>
<gene>
    <name evidence="3" type="ORF">FIBSPDRAFT_789015</name>
</gene>
<dbReference type="Gene3D" id="3.30.428.10">
    <property type="entry name" value="HIT-like"/>
    <property type="match status" value="1"/>
</dbReference>
<dbReference type="GO" id="GO:1990165">
    <property type="term" value="F:single-strand break-containing DNA binding"/>
    <property type="evidence" value="ECO:0007669"/>
    <property type="project" value="TreeGrafter"/>
</dbReference>
<dbReference type="EMBL" id="KV417552">
    <property type="protein sequence ID" value="KZP20762.1"/>
    <property type="molecule type" value="Genomic_DNA"/>
</dbReference>
<dbReference type="Pfam" id="PF11969">
    <property type="entry name" value="DcpS_C"/>
    <property type="match status" value="1"/>
</dbReference>
<dbReference type="PANTHER" id="PTHR12486">
    <property type="entry name" value="APRATAXIN-RELATED"/>
    <property type="match status" value="1"/>
</dbReference>
<dbReference type="InterPro" id="IPR032566">
    <property type="entry name" value="Znf-C2HE"/>
</dbReference>